<name>K3X9X0_GLOUD</name>
<proteinExistence type="inferred from homology"/>
<dbReference type="SUPFAM" id="SSF103473">
    <property type="entry name" value="MFS general substrate transporter"/>
    <property type="match status" value="1"/>
</dbReference>
<keyword evidence="5 7" id="KW-1133">Transmembrane helix</keyword>
<evidence type="ECO:0000256" key="4">
    <source>
        <dbReference type="ARBA" id="ARBA00022692"/>
    </source>
</evidence>
<dbReference type="EnsemblProtists" id="PYU1_T014019">
    <property type="protein sequence ID" value="PYU1_T014019"/>
    <property type="gene ID" value="PYU1_G013990"/>
</dbReference>
<evidence type="ECO:0000256" key="3">
    <source>
        <dbReference type="ARBA" id="ARBA00022448"/>
    </source>
</evidence>
<dbReference type="STRING" id="431595.K3X9X0"/>
<dbReference type="InterPro" id="IPR039309">
    <property type="entry name" value="BT1"/>
</dbReference>
<dbReference type="PANTHER" id="PTHR31585:SF5">
    <property type="entry name" value="RNA-BINDING S4 DOMAIN-CONTAINING PROTEIN"/>
    <property type="match status" value="1"/>
</dbReference>
<protein>
    <recommendedName>
        <fullName evidence="10">Major facilitator superfamily associated domain-containing protein</fullName>
    </recommendedName>
</protein>
<evidence type="ECO:0008006" key="10">
    <source>
        <dbReference type="Google" id="ProtNLM"/>
    </source>
</evidence>
<dbReference type="HOGENOM" id="CLU_018801_5_0_1"/>
<accession>K3X9X0</accession>
<evidence type="ECO:0000256" key="6">
    <source>
        <dbReference type="ARBA" id="ARBA00023136"/>
    </source>
</evidence>
<dbReference type="VEuPathDB" id="FungiDB:PYU1_G013990"/>
<evidence type="ECO:0000256" key="5">
    <source>
        <dbReference type="ARBA" id="ARBA00022989"/>
    </source>
</evidence>
<comment type="similarity">
    <text evidence="2">Belongs to the major facilitator superfamily. Folate-biopterin transporter (TC 2.A.71) family.</text>
</comment>
<dbReference type="Proteomes" id="UP000019132">
    <property type="component" value="Unassembled WGS sequence"/>
</dbReference>
<keyword evidence="6 7" id="KW-0472">Membrane</keyword>
<reference evidence="8" key="3">
    <citation type="submission" date="2015-02" db="UniProtKB">
        <authorList>
            <consortium name="EnsemblProtists"/>
        </authorList>
    </citation>
    <scope>IDENTIFICATION</scope>
    <source>
        <strain evidence="8">DAOM BR144</strain>
    </source>
</reference>
<reference evidence="9" key="1">
    <citation type="journal article" date="2010" name="Genome Biol.">
        <title>Genome sequence of the necrotrophic plant pathogen Pythium ultimum reveals original pathogenicity mechanisms and effector repertoire.</title>
        <authorList>
            <person name="Levesque C.A."/>
            <person name="Brouwer H."/>
            <person name="Cano L."/>
            <person name="Hamilton J.P."/>
            <person name="Holt C."/>
            <person name="Huitema E."/>
            <person name="Raffaele S."/>
            <person name="Robideau G.P."/>
            <person name="Thines M."/>
            <person name="Win J."/>
            <person name="Zerillo M.M."/>
            <person name="Beakes G.W."/>
            <person name="Boore J.L."/>
            <person name="Busam D."/>
            <person name="Dumas B."/>
            <person name="Ferriera S."/>
            <person name="Fuerstenberg S.I."/>
            <person name="Gachon C.M."/>
            <person name="Gaulin E."/>
            <person name="Govers F."/>
            <person name="Grenville-Briggs L."/>
            <person name="Horner N."/>
            <person name="Hostetler J."/>
            <person name="Jiang R.H."/>
            <person name="Johnson J."/>
            <person name="Krajaejun T."/>
            <person name="Lin H."/>
            <person name="Meijer H.J."/>
            <person name="Moore B."/>
            <person name="Morris P."/>
            <person name="Phuntmart V."/>
            <person name="Puiu D."/>
            <person name="Shetty J."/>
            <person name="Stajich J.E."/>
            <person name="Tripathy S."/>
            <person name="Wawra S."/>
            <person name="van West P."/>
            <person name="Whitty B.R."/>
            <person name="Coutinho P.M."/>
            <person name="Henrissat B."/>
            <person name="Martin F."/>
            <person name="Thomas P.D."/>
            <person name="Tyler B.M."/>
            <person name="De Vries R.P."/>
            <person name="Kamoun S."/>
            <person name="Yandell M."/>
            <person name="Tisserat N."/>
            <person name="Buell C.R."/>
        </authorList>
    </citation>
    <scope>NUCLEOTIDE SEQUENCE</scope>
    <source>
        <strain evidence="9">DAOM:BR144</strain>
    </source>
</reference>
<dbReference type="InParanoid" id="K3X9X0"/>
<dbReference type="PANTHER" id="PTHR31585">
    <property type="entry name" value="FOLATE-BIOPTERIN TRANSPORTER 1, CHLOROPLASTIC"/>
    <property type="match status" value="1"/>
</dbReference>
<sequence>MESPRKAALEVQKEEYQVLKSPVPDLEGGALRPGGAPNLLSRHHIGLILQYGVAGVVYGSVYGAVYPFLTNYLRMSGAETTSAYVLVTLPATFKMFIGIFTDCFPICGYRRRPYMVFGWILSFAMLVTMACIPIGDPYYPDRKLANVALSKLTQEQIASFNTDAPQSGVKYIFMMIFAYLGCVIAVTASDGILVELAQREPEKVRGTAQTMIAMAQDGFMVLSSSMVGFGMNGPEYGGSFSGSMGFNALMAICAGFAFINIFAAWFCISEEKVTQRQSARKYFWILYDLLSQRVVYQIIVFRFCRNLFLNFGVTASDPIKSVWAKVEPLNSSISSILGRVCSVISLYILKKYGLQWSWRRTLVVTQISVIVIDAFPTFFTIWNVYRSQWFWLGVPLLEKLPTSMGTLISSYAVMEIIDMGNEASVYGLITTVATLASPFSSVLTKNVDAHFDIARANLVEDDTHARTQVTYAYLISYGFKLFSCVFVFLLPRQKAETQELKRNGGKNKIIAVLIAIAYLFTLEWSVMTNLMTMFTSTKCLVIAGGTGCK</sequence>
<dbReference type="Gene3D" id="1.20.1250.20">
    <property type="entry name" value="MFS general substrate transporter like domains"/>
    <property type="match status" value="1"/>
</dbReference>
<organism evidence="8 9">
    <name type="scientific">Globisporangium ultimum (strain ATCC 200006 / CBS 805.95 / DAOM BR144)</name>
    <name type="common">Pythium ultimum</name>
    <dbReference type="NCBI Taxonomy" id="431595"/>
    <lineage>
        <taxon>Eukaryota</taxon>
        <taxon>Sar</taxon>
        <taxon>Stramenopiles</taxon>
        <taxon>Oomycota</taxon>
        <taxon>Peronosporomycetes</taxon>
        <taxon>Pythiales</taxon>
        <taxon>Pythiaceae</taxon>
        <taxon>Globisporangium</taxon>
    </lineage>
</organism>
<feature type="transmembrane region" description="Helical" evidence="7">
    <location>
        <begin position="248"/>
        <end position="268"/>
    </location>
</feature>
<evidence type="ECO:0000256" key="1">
    <source>
        <dbReference type="ARBA" id="ARBA00004141"/>
    </source>
</evidence>
<dbReference type="eggNOG" id="ENOG502SKEV">
    <property type="taxonomic scope" value="Eukaryota"/>
</dbReference>
<feature type="transmembrane region" description="Helical" evidence="7">
    <location>
        <begin position="361"/>
        <end position="385"/>
    </location>
</feature>
<reference evidence="9" key="2">
    <citation type="submission" date="2010-04" db="EMBL/GenBank/DDBJ databases">
        <authorList>
            <person name="Buell R."/>
            <person name="Hamilton J."/>
            <person name="Hostetler J."/>
        </authorList>
    </citation>
    <scope>NUCLEOTIDE SEQUENCE [LARGE SCALE GENOMIC DNA]</scope>
    <source>
        <strain evidence="9">DAOM:BR144</strain>
    </source>
</reference>
<evidence type="ECO:0000256" key="7">
    <source>
        <dbReference type="SAM" id="Phobius"/>
    </source>
</evidence>
<dbReference type="AlphaFoldDB" id="K3X9X0"/>
<evidence type="ECO:0000313" key="8">
    <source>
        <dbReference type="EnsemblProtists" id="PYU1_T014019"/>
    </source>
</evidence>
<dbReference type="Pfam" id="PF03092">
    <property type="entry name" value="BT1"/>
    <property type="match status" value="1"/>
</dbReference>
<dbReference type="InterPro" id="IPR036259">
    <property type="entry name" value="MFS_trans_sf"/>
</dbReference>
<feature type="transmembrane region" description="Helical" evidence="7">
    <location>
        <begin position="171"/>
        <end position="194"/>
    </location>
</feature>
<keyword evidence="4 7" id="KW-0812">Transmembrane</keyword>
<dbReference type="EMBL" id="GL376616">
    <property type="status" value="NOT_ANNOTATED_CDS"/>
    <property type="molecule type" value="Genomic_DNA"/>
</dbReference>
<feature type="transmembrane region" description="Helical" evidence="7">
    <location>
        <begin position="116"/>
        <end position="135"/>
    </location>
</feature>
<evidence type="ECO:0000313" key="9">
    <source>
        <dbReference type="Proteomes" id="UP000019132"/>
    </source>
</evidence>
<keyword evidence="3" id="KW-0813">Transport</keyword>
<feature type="transmembrane region" description="Helical" evidence="7">
    <location>
        <begin position="48"/>
        <end position="69"/>
    </location>
</feature>
<feature type="transmembrane region" description="Helical" evidence="7">
    <location>
        <begin position="471"/>
        <end position="489"/>
    </location>
</feature>
<dbReference type="OMA" id="FPQLMFV"/>
<dbReference type="GO" id="GO:0016020">
    <property type="term" value="C:membrane"/>
    <property type="evidence" value="ECO:0007669"/>
    <property type="project" value="UniProtKB-SubCell"/>
</dbReference>
<feature type="transmembrane region" description="Helical" evidence="7">
    <location>
        <begin position="509"/>
        <end position="527"/>
    </location>
</feature>
<feature type="transmembrane region" description="Helical" evidence="7">
    <location>
        <begin position="206"/>
        <end position="228"/>
    </location>
</feature>
<evidence type="ECO:0000256" key="2">
    <source>
        <dbReference type="ARBA" id="ARBA00007015"/>
    </source>
</evidence>
<comment type="subcellular location">
    <subcellularLocation>
        <location evidence="1">Membrane</location>
        <topology evidence="1">Multi-pass membrane protein</topology>
    </subcellularLocation>
</comment>
<keyword evidence="9" id="KW-1185">Reference proteome</keyword>
<feature type="transmembrane region" description="Helical" evidence="7">
    <location>
        <begin position="81"/>
        <end position="104"/>
    </location>
</feature>